<dbReference type="Gene3D" id="2.60.40.3210">
    <property type="entry name" value="Zona pellucida, ZP-N domain"/>
    <property type="match status" value="1"/>
</dbReference>
<keyword evidence="6 14" id="KW-0272">Extracellular matrix</keyword>
<dbReference type="Proteomes" id="UP000261660">
    <property type="component" value="Unplaced"/>
</dbReference>
<reference evidence="16" key="2">
    <citation type="submission" date="2025-09" db="UniProtKB">
        <authorList>
            <consortium name="Ensembl"/>
        </authorList>
    </citation>
    <scope>IDENTIFICATION</scope>
</reference>
<comment type="similarity">
    <text evidence="2 14">Belongs to the ZP domain family. ZPC subfamily.</text>
</comment>
<dbReference type="Gene3D" id="2.60.40.4100">
    <property type="entry name" value="Zona pellucida, ZP-C domain"/>
    <property type="match status" value="1"/>
</dbReference>
<keyword evidence="13" id="KW-0325">Glycoprotein</keyword>
<evidence type="ECO:0000256" key="12">
    <source>
        <dbReference type="ARBA" id="ARBA00023157"/>
    </source>
</evidence>
<evidence type="ECO:0000256" key="1">
    <source>
        <dbReference type="ARBA" id="ARBA00004498"/>
    </source>
</evidence>
<evidence type="ECO:0000313" key="17">
    <source>
        <dbReference type="Proteomes" id="UP000261660"/>
    </source>
</evidence>
<dbReference type="Pfam" id="PF23344">
    <property type="entry name" value="ZP-N"/>
    <property type="match status" value="1"/>
</dbReference>
<comment type="PTM">
    <text evidence="14">Proteolytically cleaved before the transmembrane segment to yield the secreted ectodomain incorporated in the zona pellucida.</text>
</comment>
<name>A0A3Q3EV13_9LABR</name>
<dbReference type="GO" id="GO:2000344">
    <property type="term" value="P:positive regulation of acrosome reaction"/>
    <property type="evidence" value="ECO:0007669"/>
    <property type="project" value="UniProtKB-UniRule"/>
</dbReference>
<feature type="signal peptide" evidence="14">
    <location>
        <begin position="1"/>
        <end position="19"/>
    </location>
</feature>
<comment type="subcellular location">
    <subcellularLocation>
        <location evidence="1">Secreted</location>
        <location evidence="1">Extracellular space</location>
        <location evidence="1">Extracellular matrix</location>
    </subcellularLocation>
    <subcellularLocation>
        <location evidence="14">Zona pellucida</location>
    </subcellularLocation>
    <subcellularLocation>
        <location evidence="14">Cell membrane</location>
        <topology evidence="14">Single-pass type I membrane protein</topology>
    </subcellularLocation>
</comment>
<evidence type="ECO:0000256" key="7">
    <source>
        <dbReference type="ARBA" id="ARBA00022685"/>
    </source>
</evidence>
<protein>
    <recommendedName>
        <fullName evidence="3 14">Zona pellucida sperm-binding protein 3</fullName>
    </recommendedName>
</protein>
<sequence>MWTSALSVSLLLMTVFVVADTVRPLKEEPIIDCEGREYKFLRANKGKCRETQVKDESTVRVACTESSMIVVVKADLYKTGRLVSAEELFLGEADHSQSSRCRAEAAADSEFIIEAGLQDCGSELTMTEDSVIYSNKLIVSPAVTYQGITRTNPAVVPVSCHYKRTHFVSSISQPILPTPSSPTVTSDFSLRLMNDDWTHETFSTVFFLGDVLHLQASYTGPDSPQRRLLIDSCVATLKPDVTSVPRYYFIQNHGCLTDAKNGGSNTHFRPRTRTNSLELQMDVFLFHQDTRNSVRHFQNKPHDSQSLEIFLHGMWENVDGVDDVCRCCDGSCYTTSLTWSDLTNVRPPASKGKAVHHDKTSPH</sequence>
<evidence type="ECO:0000256" key="8">
    <source>
        <dbReference type="ARBA" id="ARBA00022692"/>
    </source>
</evidence>
<dbReference type="InterPro" id="IPR055356">
    <property type="entry name" value="ZP-N"/>
</dbReference>
<dbReference type="PROSITE" id="PS51034">
    <property type="entry name" value="ZP_2"/>
    <property type="match status" value="1"/>
</dbReference>
<proteinExistence type="inferred from homology"/>
<feature type="domain" description="ZP" evidence="15">
    <location>
        <begin position="62"/>
        <end position="335"/>
    </location>
</feature>
<dbReference type="InterPro" id="IPR042235">
    <property type="entry name" value="ZP-C_dom"/>
</dbReference>
<dbReference type="InterPro" id="IPR001507">
    <property type="entry name" value="ZP_dom"/>
</dbReference>
<dbReference type="GO" id="GO:0032190">
    <property type="term" value="F:acrosin binding"/>
    <property type="evidence" value="ECO:0007669"/>
    <property type="project" value="TreeGrafter"/>
</dbReference>
<dbReference type="GO" id="GO:0035803">
    <property type="term" value="P:egg coat formation"/>
    <property type="evidence" value="ECO:0007669"/>
    <property type="project" value="UniProtKB-UniRule"/>
</dbReference>
<keyword evidence="7 14" id="KW-0165">Cleavage on pair of basic residues</keyword>
<dbReference type="PANTHER" id="PTHR11576:SF2">
    <property type="entry name" value="ZONA PELLUCIDA SPERM-BINDING PROTEIN 3"/>
    <property type="match status" value="1"/>
</dbReference>
<evidence type="ECO:0000256" key="3">
    <source>
        <dbReference type="ARBA" id="ARBA00017980"/>
    </source>
</evidence>
<feature type="chain" id="PRO_5025710532" description="Zona pellucida sperm-binding protein 3" evidence="14">
    <location>
        <begin position="20"/>
        <end position="363"/>
    </location>
</feature>
<keyword evidence="10" id="KW-1133">Transmembrane helix</keyword>
<evidence type="ECO:0000259" key="15">
    <source>
        <dbReference type="PROSITE" id="PS51034"/>
    </source>
</evidence>
<dbReference type="FunFam" id="2.60.40.4100:FF:000002">
    <property type="entry name" value="Zona pellucida sperm-binding protein 3"/>
    <property type="match status" value="1"/>
</dbReference>
<dbReference type="InterPro" id="IPR055355">
    <property type="entry name" value="ZP-C"/>
</dbReference>
<keyword evidence="12 14" id="KW-1015">Disulfide bond</keyword>
<evidence type="ECO:0000256" key="6">
    <source>
        <dbReference type="ARBA" id="ARBA00022530"/>
    </source>
</evidence>
<evidence type="ECO:0000256" key="4">
    <source>
        <dbReference type="ARBA" id="ARBA00022475"/>
    </source>
</evidence>
<dbReference type="Pfam" id="PF00100">
    <property type="entry name" value="Zona_pellucida"/>
    <property type="match status" value="1"/>
</dbReference>
<keyword evidence="4 14" id="KW-1003">Cell membrane</keyword>
<organism evidence="16 17">
    <name type="scientific">Labrus bergylta</name>
    <name type="common">ballan wrasse</name>
    <dbReference type="NCBI Taxonomy" id="56723"/>
    <lineage>
        <taxon>Eukaryota</taxon>
        <taxon>Metazoa</taxon>
        <taxon>Chordata</taxon>
        <taxon>Craniata</taxon>
        <taxon>Vertebrata</taxon>
        <taxon>Euteleostomi</taxon>
        <taxon>Actinopterygii</taxon>
        <taxon>Neopterygii</taxon>
        <taxon>Teleostei</taxon>
        <taxon>Neoteleostei</taxon>
        <taxon>Acanthomorphata</taxon>
        <taxon>Eupercaria</taxon>
        <taxon>Labriformes</taxon>
        <taxon>Labridae</taxon>
        <taxon>Labrus</taxon>
    </lineage>
</organism>
<dbReference type="SMART" id="SM00241">
    <property type="entry name" value="ZP"/>
    <property type="match status" value="1"/>
</dbReference>
<dbReference type="GO" id="GO:0007339">
    <property type="term" value="P:binding of sperm to zona pellucida"/>
    <property type="evidence" value="ECO:0007669"/>
    <property type="project" value="UniProtKB-UniRule"/>
</dbReference>
<comment type="domain">
    <text evidence="14">The ZP domain is involved in the polymerization of the ZP proteins to form the zona pellucida.</text>
</comment>
<dbReference type="GO" id="GO:0035805">
    <property type="term" value="C:egg coat"/>
    <property type="evidence" value="ECO:0007669"/>
    <property type="project" value="UniProtKB-SubCell"/>
</dbReference>
<dbReference type="PRINTS" id="PR00023">
    <property type="entry name" value="ZPELLUCIDA"/>
</dbReference>
<keyword evidence="17" id="KW-1185">Reference proteome</keyword>
<evidence type="ECO:0000256" key="13">
    <source>
        <dbReference type="ARBA" id="ARBA00023180"/>
    </source>
</evidence>
<keyword evidence="9 14" id="KW-0732">Signal</keyword>
<comment type="function">
    <text evidence="14">Component of the zona pellucida, an extracellular matrix surrounding oocytes which mediates sperm binding, induction of the acrosome reaction and prevents post-fertilization polyspermy. The zona pellucida is composed of 3 to 4 glycoproteins, ZP1, ZP2, ZP3, and ZP4. ZP3 is essential for sperm binding and zona matrix formation.</text>
</comment>
<dbReference type="GO" id="GO:0035804">
    <property type="term" value="F:structural constituent of egg coat"/>
    <property type="evidence" value="ECO:0007669"/>
    <property type="project" value="UniProtKB-UniRule"/>
</dbReference>
<dbReference type="AlphaFoldDB" id="A0A3Q3EV13"/>
<dbReference type="InterPro" id="IPR048290">
    <property type="entry name" value="ZP_chr"/>
</dbReference>
<evidence type="ECO:0000256" key="5">
    <source>
        <dbReference type="ARBA" id="ARBA00022525"/>
    </source>
</evidence>
<evidence type="ECO:0000256" key="11">
    <source>
        <dbReference type="ARBA" id="ARBA00023136"/>
    </source>
</evidence>
<evidence type="ECO:0000313" key="16">
    <source>
        <dbReference type="Ensembl" id="ENSLBEP00000011253.1"/>
    </source>
</evidence>
<keyword evidence="11" id="KW-0472">Membrane</keyword>
<evidence type="ECO:0000256" key="14">
    <source>
        <dbReference type="RuleBase" id="RU367066"/>
    </source>
</evidence>
<dbReference type="GeneTree" id="ENSGT01030000234567"/>
<evidence type="ECO:0000256" key="2">
    <source>
        <dbReference type="ARBA" id="ARBA00006735"/>
    </source>
</evidence>
<evidence type="ECO:0000256" key="9">
    <source>
        <dbReference type="ARBA" id="ARBA00022729"/>
    </source>
</evidence>
<accession>A0A3Q3EV13</accession>
<evidence type="ECO:0000256" key="10">
    <source>
        <dbReference type="ARBA" id="ARBA00022989"/>
    </source>
</evidence>
<dbReference type="PANTHER" id="PTHR11576">
    <property type="entry name" value="ZONA PELLUCIDA SPERM-BINDING PROTEIN 3"/>
    <property type="match status" value="1"/>
</dbReference>
<keyword evidence="8" id="KW-0812">Transmembrane</keyword>
<reference evidence="16" key="1">
    <citation type="submission" date="2025-08" db="UniProtKB">
        <authorList>
            <consortium name="Ensembl"/>
        </authorList>
    </citation>
    <scope>IDENTIFICATION</scope>
</reference>
<keyword evidence="5 14" id="KW-0964">Secreted</keyword>
<dbReference type="Ensembl" id="ENSLBET00000011838.1">
    <property type="protein sequence ID" value="ENSLBEP00000011253.1"/>
    <property type="gene ID" value="ENSLBEG00000008544.1"/>
</dbReference>
<dbReference type="GO" id="GO:0005886">
    <property type="term" value="C:plasma membrane"/>
    <property type="evidence" value="ECO:0007669"/>
    <property type="project" value="UniProtKB-SubCell"/>
</dbReference>
<dbReference type="FunFam" id="2.60.40.3210:FF:000001">
    <property type="entry name" value="Zona pellucida sperm-binding protein 3"/>
    <property type="match status" value="1"/>
</dbReference>